<keyword evidence="8" id="KW-1185">Reference proteome</keyword>
<dbReference type="InterPro" id="IPR019819">
    <property type="entry name" value="Carboxylesterase_B_CS"/>
</dbReference>
<dbReference type="Gene3D" id="3.40.50.1820">
    <property type="entry name" value="alpha/beta hydrolase"/>
    <property type="match status" value="1"/>
</dbReference>
<evidence type="ECO:0000256" key="3">
    <source>
        <dbReference type="ARBA" id="ARBA00022801"/>
    </source>
</evidence>
<dbReference type="PANTHER" id="PTHR11559">
    <property type="entry name" value="CARBOXYLESTERASE"/>
    <property type="match status" value="1"/>
</dbReference>
<dbReference type="PROSITE" id="PS00941">
    <property type="entry name" value="CARBOXYLESTERASE_B_2"/>
    <property type="match status" value="1"/>
</dbReference>
<feature type="signal peptide" evidence="5">
    <location>
        <begin position="1"/>
        <end position="18"/>
    </location>
</feature>
<dbReference type="InterPro" id="IPR050309">
    <property type="entry name" value="Type-B_Carboxylest/Lipase"/>
</dbReference>
<dbReference type="AlphaFoldDB" id="A0A6A4V895"/>
<dbReference type="EC" id="3.1.1.-" evidence="5"/>
<dbReference type="PROSITE" id="PS51257">
    <property type="entry name" value="PROKAR_LIPOPROTEIN"/>
    <property type="match status" value="1"/>
</dbReference>
<evidence type="ECO:0000256" key="2">
    <source>
        <dbReference type="ARBA" id="ARBA00022487"/>
    </source>
</evidence>
<evidence type="ECO:0000313" key="7">
    <source>
        <dbReference type="EMBL" id="KAF0287400.1"/>
    </source>
</evidence>
<gene>
    <name evidence="7" type="primary">EST6_2</name>
    <name evidence="7" type="ORF">FJT64_014153</name>
</gene>
<dbReference type="Pfam" id="PF00135">
    <property type="entry name" value="COesterase"/>
    <property type="match status" value="1"/>
</dbReference>
<feature type="domain" description="Carboxylesterase type B" evidence="6">
    <location>
        <begin position="28"/>
        <end position="549"/>
    </location>
</feature>
<comment type="similarity">
    <text evidence="1 5">Belongs to the type-B carboxylesterase/lipase family.</text>
</comment>
<evidence type="ECO:0000259" key="6">
    <source>
        <dbReference type="Pfam" id="PF00135"/>
    </source>
</evidence>
<dbReference type="Proteomes" id="UP000440578">
    <property type="component" value="Unassembled WGS sequence"/>
</dbReference>
<protein>
    <recommendedName>
        <fullName evidence="5">Carboxylic ester hydrolase</fullName>
        <ecNumber evidence="5">3.1.1.-</ecNumber>
    </recommendedName>
</protein>
<dbReference type="EMBL" id="VIIS01002193">
    <property type="protein sequence ID" value="KAF0287400.1"/>
    <property type="molecule type" value="Genomic_DNA"/>
</dbReference>
<proteinExistence type="inferred from homology"/>
<keyword evidence="4" id="KW-0325">Glycoprotein</keyword>
<reference evidence="7 8" key="1">
    <citation type="submission" date="2019-07" db="EMBL/GenBank/DDBJ databases">
        <title>Draft genome assembly of a fouling barnacle, Amphibalanus amphitrite (Darwin, 1854): The first reference genome for Thecostraca.</title>
        <authorList>
            <person name="Kim W."/>
        </authorList>
    </citation>
    <scope>NUCLEOTIDE SEQUENCE [LARGE SCALE GENOMIC DNA]</scope>
    <source>
        <strain evidence="7">SNU_AA5</strain>
        <tissue evidence="7">Soma without cirri and trophi</tissue>
    </source>
</reference>
<dbReference type="InterPro" id="IPR002018">
    <property type="entry name" value="CarbesteraseB"/>
</dbReference>
<keyword evidence="2" id="KW-0719">Serine esterase</keyword>
<accession>A0A6A4V895</accession>
<evidence type="ECO:0000256" key="5">
    <source>
        <dbReference type="RuleBase" id="RU361235"/>
    </source>
</evidence>
<evidence type="ECO:0000313" key="8">
    <source>
        <dbReference type="Proteomes" id="UP000440578"/>
    </source>
</evidence>
<comment type="caution">
    <text evidence="7">The sequence shown here is derived from an EMBL/GenBank/DDBJ whole genome shotgun (WGS) entry which is preliminary data.</text>
</comment>
<dbReference type="OrthoDB" id="6339121at2759"/>
<dbReference type="InterPro" id="IPR019826">
    <property type="entry name" value="Carboxylesterase_B_AS"/>
</dbReference>
<evidence type="ECO:0000256" key="1">
    <source>
        <dbReference type="ARBA" id="ARBA00005964"/>
    </source>
</evidence>
<keyword evidence="5" id="KW-0732">Signal</keyword>
<sequence length="595" mass="65948">MLKAQLYATLLLVMGCSGFRYTSLGRPRIVRTQEGHIRGYTSKSASGKEYVAYKGIPYARPPVGELRFQPPQRHPGWRGVLDVKDHGSVCPQIDMTGNVTLVGDEDCLFVNVYSRKVRTWGSGVGRLPVMVFVHGGAFIRGSGNDRYYGPKYLMDEDIVLVTFNYRLGVFGFLTTHDAAAPGNYGLRDQVLLLQWVQDNIASFGGDPKAVTIFGQSAGAASVSLLVLSPLTKGLFHHAISQSGSALANFAASGRKVGFTDELAHKLGCYSTNTEAMVACLKKLPTQSLLATATPDKHLYQPRVDRDAAQPLLPEDPRVLLEKGKFHHVPWMQGVTKEEGWFFVPIVADDKQLSAGFAAGNVIAWGLVSDILSSLDFNPLDCGADPMTEVHKVKKFYLGSEGHNTVSRLPIAQIISDRYFNAPMAAEGSLASRRSPVYRYVFEYKGPDRLFWENITRLNEFNTDPGHGDELLYLFSQAELPLTKPGTPNHNMTRNMVSLWTSFARTGKPTSESPAAPDWPIFTEQSQRHMKLDSNFTIGEKLFEDRVKFWQTIAVNEPWRHPVKPPCPQGRLAGGDNNIPDDLNRAFYGTLITKFS</sequence>
<dbReference type="InterPro" id="IPR029058">
    <property type="entry name" value="AB_hydrolase_fold"/>
</dbReference>
<evidence type="ECO:0000256" key="4">
    <source>
        <dbReference type="ARBA" id="ARBA00023180"/>
    </source>
</evidence>
<dbReference type="GO" id="GO:0052689">
    <property type="term" value="F:carboxylic ester hydrolase activity"/>
    <property type="evidence" value="ECO:0007669"/>
    <property type="project" value="UniProtKB-KW"/>
</dbReference>
<dbReference type="SUPFAM" id="SSF53474">
    <property type="entry name" value="alpha/beta-Hydrolases"/>
    <property type="match status" value="1"/>
</dbReference>
<feature type="chain" id="PRO_5025716267" description="Carboxylic ester hydrolase" evidence="5">
    <location>
        <begin position="19"/>
        <end position="595"/>
    </location>
</feature>
<keyword evidence="3 5" id="KW-0378">Hydrolase</keyword>
<dbReference type="PROSITE" id="PS00122">
    <property type="entry name" value="CARBOXYLESTERASE_B_1"/>
    <property type="match status" value="1"/>
</dbReference>
<name>A0A6A4V895_AMPAM</name>
<organism evidence="7 8">
    <name type="scientific">Amphibalanus amphitrite</name>
    <name type="common">Striped barnacle</name>
    <name type="synonym">Balanus amphitrite</name>
    <dbReference type="NCBI Taxonomy" id="1232801"/>
    <lineage>
        <taxon>Eukaryota</taxon>
        <taxon>Metazoa</taxon>
        <taxon>Ecdysozoa</taxon>
        <taxon>Arthropoda</taxon>
        <taxon>Crustacea</taxon>
        <taxon>Multicrustacea</taxon>
        <taxon>Cirripedia</taxon>
        <taxon>Thoracica</taxon>
        <taxon>Thoracicalcarea</taxon>
        <taxon>Balanomorpha</taxon>
        <taxon>Balanoidea</taxon>
        <taxon>Balanidae</taxon>
        <taxon>Amphibalaninae</taxon>
        <taxon>Amphibalanus</taxon>
    </lineage>
</organism>